<dbReference type="EMBL" id="JACJID010000002">
    <property type="protein sequence ID" value="MBA8925447.1"/>
    <property type="molecule type" value="Genomic_DNA"/>
</dbReference>
<dbReference type="Gene3D" id="3.40.50.1820">
    <property type="entry name" value="alpha/beta hydrolase"/>
    <property type="match status" value="1"/>
</dbReference>
<keyword evidence="2" id="KW-0378">Hydrolase</keyword>
<protein>
    <submittedName>
        <fullName evidence="5">Dipeptidyl aminopeptidase/acylaminoacyl peptidase</fullName>
    </submittedName>
</protein>
<dbReference type="PANTHER" id="PTHR42776:SF13">
    <property type="entry name" value="DIPEPTIDYL-PEPTIDASE 5"/>
    <property type="match status" value="1"/>
</dbReference>
<sequence>MTEHPFNDLDSYNALPRLASLALSPDGTRLVTAVSELAPDGKSWRSALWQVDPAGERPAQRLTRAAKGEGGAEFTPDGSLLFVTARADTEAKPGEESDKSALWLLPPTGEARQVYGPAGGVSGFAVAERTGALVVATDGLVGAELGQQDKDRRKAREDAGVTAILHEDYPVRHWDSDLGPDRTRLVSLPALEQTSGRAGEATELAASGQRRVSGGAAISPDGRWVAYVADVDVSAAYGERSTVRLVGTDGAGDRLLAGDVADRPGTVYSYVSPVFMPDSNSVLCMRCTESTADGPPRYALVRVELDGGQITELAPDFPHWPEEPVPAPDGSAVYFASNERGRRPLWRLDLGSGEITRLTEGGAFTDLCVAADGSALYALRATIAHPAQPVRLDPRQADQTGQVLPAPGAVDRVPGTLTEVETTVADGRTVRAWLAVPEDASADNPAPLLLWVHGGPLMSWNSWSWRWNPWLAVARGYAVLLPDPALSTGYGQEFIEPGWGAWGGAPFTDLMAVTDATVARPEIDATRTAVMGGSFGGYMANWIATQTDRFNAIVTHASLWNLDAFTGTTDYSYYWIREMGDPLRDQERIAANSPHLRVADIVTPMLVIHGDKDYRVPVGEGMRLYFDLLRHGVRCKYLYFPTENHWVLTPGNSKVWYETVFAWLSQHVHGKDWQRPDLL</sequence>
<keyword evidence="5" id="KW-0645">Protease</keyword>
<dbReference type="SUPFAM" id="SSF53474">
    <property type="entry name" value="alpha/beta-Hydrolases"/>
    <property type="match status" value="1"/>
</dbReference>
<evidence type="ECO:0000256" key="3">
    <source>
        <dbReference type="ARBA" id="ARBA00022825"/>
    </source>
</evidence>
<comment type="caution">
    <text evidence="5">The sequence shown here is derived from an EMBL/GenBank/DDBJ whole genome shotgun (WGS) entry which is preliminary data.</text>
</comment>
<dbReference type="RefSeq" id="WP_025360133.1">
    <property type="nucleotide sequence ID" value="NZ_BAAABQ010000084.1"/>
</dbReference>
<evidence type="ECO:0000259" key="4">
    <source>
        <dbReference type="Pfam" id="PF00326"/>
    </source>
</evidence>
<dbReference type="Proteomes" id="UP000517916">
    <property type="component" value="Unassembled WGS sequence"/>
</dbReference>
<organism evidence="5 6">
    <name type="scientific">Kutzneria viridogrisea</name>
    <dbReference type="NCBI Taxonomy" id="47990"/>
    <lineage>
        <taxon>Bacteria</taxon>
        <taxon>Bacillati</taxon>
        <taxon>Actinomycetota</taxon>
        <taxon>Actinomycetes</taxon>
        <taxon>Pseudonocardiales</taxon>
        <taxon>Pseudonocardiaceae</taxon>
        <taxon>Kutzneria</taxon>
    </lineage>
</organism>
<evidence type="ECO:0000313" key="5">
    <source>
        <dbReference type="EMBL" id="MBA8925447.1"/>
    </source>
</evidence>
<evidence type="ECO:0000256" key="2">
    <source>
        <dbReference type="ARBA" id="ARBA00022801"/>
    </source>
</evidence>
<proteinExistence type="predicted"/>
<accession>A0ABR6BFL5</accession>
<keyword evidence="1" id="KW-0732">Signal</keyword>
<feature type="domain" description="Peptidase S9 prolyl oligopeptidase catalytic" evidence="4">
    <location>
        <begin position="463"/>
        <end position="669"/>
    </location>
</feature>
<dbReference type="InterPro" id="IPR001375">
    <property type="entry name" value="Peptidase_S9_cat"/>
</dbReference>
<keyword evidence="3" id="KW-0720">Serine protease</keyword>
<dbReference type="InterPro" id="IPR029058">
    <property type="entry name" value="AB_hydrolase_fold"/>
</dbReference>
<evidence type="ECO:0000256" key="1">
    <source>
        <dbReference type="ARBA" id="ARBA00022729"/>
    </source>
</evidence>
<keyword evidence="6" id="KW-1185">Reference proteome</keyword>
<dbReference type="InterPro" id="IPR011659">
    <property type="entry name" value="WD40"/>
</dbReference>
<dbReference type="PANTHER" id="PTHR42776">
    <property type="entry name" value="SERINE PEPTIDASE S9 FAMILY MEMBER"/>
    <property type="match status" value="1"/>
</dbReference>
<dbReference type="GO" id="GO:0004177">
    <property type="term" value="F:aminopeptidase activity"/>
    <property type="evidence" value="ECO:0007669"/>
    <property type="project" value="UniProtKB-KW"/>
</dbReference>
<dbReference type="Gene3D" id="2.120.10.30">
    <property type="entry name" value="TolB, C-terminal domain"/>
    <property type="match status" value="2"/>
</dbReference>
<keyword evidence="5" id="KW-0031">Aminopeptidase</keyword>
<dbReference type="SUPFAM" id="SSF82171">
    <property type="entry name" value="DPP6 N-terminal domain-like"/>
    <property type="match status" value="1"/>
</dbReference>
<gene>
    <name evidence="5" type="ORF">BC739_002646</name>
</gene>
<evidence type="ECO:0000313" key="6">
    <source>
        <dbReference type="Proteomes" id="UP000517916"/>
    </source>
</evidence>
<dbReference type="Pfam" id="PF00326">
    <property type="entry name" value="Peptidase_S9"/>
    <property type="match status" value="1"/>
</dbReference>
<reference evidence="5 6" key="1">
    <citation type="submission" date="2020-08" db="EMBL/GenBank/DDBJ databases">
        <title>Genomic Encyclopedia of Archaeal and Bacterial Type Strains, Phase II (KMG-II): from individual species to whole genera.</title>
        <authorList>
            <person name="Goeker M."/>
        </authorList>
    </citation>
    <scope>NUCLEOTIDE SEQUENCE [LARGE SCALE GENOMIC DNA]</scope>
    <source>
        <strain evidence="5 6">DSM 43850</strain>
    </source>
</reference>
<name>A0ABR6BFL5_9PSEU</name>
<dbReference type="Pfam" id="PF07676">
    <property type="entry name" value="PD40"/>
    <property type="match status" value="2"/>
</dbReference>
<dbReference type="InterPro" id="IPR011042">
    <property type="entry name" value="6-blade_b-propeller_TolB-like"/>
</dbReference>